<dbReference type="EMBL" id="JARTLD010000036">
    <property type="protein sequence ID" value="MED5018643.1"/>
    <property type="molecule type" value="Genomic_DNA"/>
</dbReference>
<proteinExistence type="predicted"/>
<evidence type="ECO:0008006" key="3">
    <source>
        <dbReference type="Google" id="ProtNLM"/>
    </source>
</evidence>
<reference evidence="1 2" key="1">
    <citation type="submission" date="2023-03" db="EMBL/GenBank/DDBJ databases">
        <title>Bacillus Genome Sequencing.</title>
        <authorList>
            <person name="Dunlap C."/>
        </authorList>
    </citation>
    <scope>NUCLEOTIDE SEQUENCE [LARGE SCALE GENOMIC DNA]</scope>
    <source>
        <strain evidence="1 2">NRS-52</strain>
    </source>
</reference>
<accession>A0ABU6PUT3</accession>
<comment type="caution">
    <text evidence="1">The sequence shown here is derived from an EMBL/GenBank/DDBJ whole genome shotgun (WGS) entry which is preliminary data.</text>
</comment>
<evidence type="ECO:0000313" key="2">
    <source>
        <dbReference type="Proteomes" id="UP001343257"/>
    </source>
</evidence>
<sequence>MEFEVDILSADTDFPDAFFDFVVFSHCSWYLSSPEELMKLLRRVRAWGKQLCFAEWDTRVQRIEQYPHLLAVLIQAQYESFKSSSESNVRTLFTPSDIQRFVQQAGWTLVQEASISSPELQDGQWEVDKVLLDAETELQGLPHLPGKSLDLLRSQIVMLKDSAAGRDIQSLPVYAFSAV</sequence>
<dbReference type="Gene3D" id="3.40.50.150">
    <property type="entry name" value="Vaccinia Virus protein VP39"/>
    <property type="match status" value="1"/>
</dbReference>
<name>A0ABU6PUT3_9BACL</name>
<dbReference type="InterPro" id="IPR029063">
    <property type="entry name" value="SAM-dependent_MTases_sf"/>
</dbReference>
<keyword evidence="2" id="KW-1185">Reference proteome</keyword>
<gene>
    <name evidence="1" type="ORF">P9847_15145</name>
</gene>
<evidence type="ECO:0000313" key="1">
    <source>
        <dbReference type="EMBL" id="MED5018643.1"/>
    </source>
</evidence>
<dbReference type="SUPFAM" id="SSF53335">
    <property type="entry name" value="S-adenosyl-L-methionine-dependent methyltransferases"/>
    <property type="match status" value="1"/>
</dbReference>
<dbReference type="RefSeq" id="WP_328279060.1">
    <property type="nucleotide sequence ID" value="NZ_JARTLD010000036.1"/>
</dbReference>
<dbReference type="Proteomes" id="UP001343257">
    <property type="component" value="Unassembled WGS sequence"/>
</dbReference>
<organism evidence="1 2">
    <name type="scientific">Paenibacillus chibensis</name>
    <dbReference type="NCBI Taxonomy" id="59846"/>
    <lineage>
        <taxon>Bacteria</taxon>
        <taxon>Bacillati</taxon>
        <taxon>Bacillota</taxon>
        <taxon>Bacilli</taxon>
        <taxon>Bacillales</taxon>
        <taxon>Paenibacillaceae</taxon>
        <taxon>Paenibacillus</taxon>
    </lineage>
</organism>
<protein>
    <recommendedName>
        <fullName evidence="3">Methyltransferase type 11 domain-containing protein</fullName>
    </recommendedName>
</protein>